<evidence type="ECO:0000256" key="9">
    <source>
        <dbReference type="ARBA" id="ARBA00023242"/>
    </source>
</evidence>
<dbReference type="GO" id="GO:0006366">
    <property type="term" value="P:transcription by RNA polymerase II"/>
    <property type="evidence" value="ECO:0007669"/>
    <property type="project" value="InterPro"/>
</dbReference>
<feature type="region of interest" description="Disordered" evidence="10">
    <location>
        <begin position="1037"/>
        <end position="1060"/>
    </location>
</feature>
<evidence type="ECO:0000256" key="10">
    <source>
        <dbReference type="SAM" id="MobiDB-lite"/>
    </source>
</evidence>
<dbReference type="OrthoDB" id="1729737at2759"/>
<dbReference type="InterPro" id="IPR013083">
    <property type="entry name" value="Znf_RING/FYVE/PHD"/>
</dbReference>
<dbReference type="PANTHER" id="PTHR45737:SF6">
    <property type="entry name" value="VON WILLEBRAND FACTOR A DOMAIN-CONTAINING PROTEIN 5A"/>
    <property type="match status" value="1"/>
</dbReference>
<dbReference type="InterPro" id="IPR000684">
    <property type="entry name" value="RNA_pol_II_repeat_euk"/>
</dbReference>
<evidence type="ECO:0000256" key="7">
    <source>
        <dbReference type="ARBA" id="ARBA00023125"/>
    </source>
</evidence>
<evidence type="ECO:0000256" key="8">
    <source>
        <dbReference type="ARBA" id="ARBA00023163"/>
    </source>
</evidence>
<feature type="region of interest" description="Disordered" evidence="10">
    <location>
        <begin position="1"/>
        <end position="122"/>
    </location>
</feature>
<keyword evidence="4" id="KW-0677">Repeat</keyword>
<dbReference type="Gene3D" id="3.30.40.10">
    <property type="entry name" value="Zinc/RING finger domain, C3HC4 (zinc finger)"/>
    <property type="match status" value="1"/>
</dbReference>
<keyword evidence="5" id="KW-0863">Zinc-finger</keyword>
<dbReference type="PROSITE" id="PS50234">
    <property type="entry name" value="VWFA"/>
    <property type="match status" value="1"/>
</dbReference>
<dbReference type="KEGG" id="acan:ACA1_057230"/>
<keyword evidence="9" id="KW-0539">Nucleus</keyword>
<dbReference type="STRING" id="1257118.L8GVS9"/>
<proteinExistence type="predicted"/>
<feature type="region of interest" description="Disordered" evidence="10">
    <location>
        <begin position="908"/>
        <end position="927"/>
    </location>
</feature>
<organism evidence="13 14">
    <name type="scientific">Acanthamoeba castellanii (strain ATCC 30010 / Neff)</name>
    <dbReference type="NCBI Taxonomy" id="1257118"/>
    <lineage>
        <taxon>Eukaryota</taxon>
        <taxon>Amoebozoa</taxon>
        <taxon>Discosea</taxon>
        <taxon>Longamoebia</taxon>
        <taxon>Centramoebida</taxon>
        <taxon>Acanthamoebidae</taxon>
        <taxon>Acanthamoeba</taxon>
    </lineage>
</organism>
<feature type="region of interest" description="Disordered" evidence="10">
    <location>
        <begin position="655"/>
        <end position="680"/>
    </location>
</feature>
<evidence type="ECO:0000256" key="6">
    <source>
        <dbReference type="ARBA" id="ARBA00022833"/>
    </source>
</evidence>
<dbReference type="SUPFAM" id="SSF57850">
    <property type="entry name" value="RING/U-box"/>
    <property type="match status" value="1"/>
</dbReference>
<dbReference type="SMART" id="SM00504">
    <property type="entry name" value="Ubox"/>
    <property type="match status" value="1"/>
</dbReference>
<feature type="compositionally biased region" description="Polar residues" evidence="10">
    <location>
        <begin position="28"/>
        <end position="44"/>
    </location>
</feature>
<evidence type="ECO:0000256" key="2">
    <source>
        <dbReference type="ARBA" id="ARBA00022553"/>
    </source>
</evidence>
<feature type="domain" description="U-box" evidence="12">
    <location>
        <begin position="683"/>
        <end position="761"/>
    </location>
</feature>
<dbReference type="CDD" id="cd16651">
    <property type="entry name" value="SPL-RING_NSE2"/>
    <property type="match status" value="1"/>
</dbReference>
<dbReference type="AlphaFoldDB" id="L8GVS9"/>
<feature type="compositionally biased region" description="Low complexity" evidence="10">
    <location>
        <begin position="908"/>
        <end position="919"/>
    </location>
</feature>
<dbReference type="PROSITE" id="PS00115">
    <property type="entry name" value="RNA_POL_II_REPEAT"/>
    <property type="match status" value="1"/>
</dbReference>
<dbReference type="SMART" id="SM00327">
    <property type="entry name" value="VWA"/>
    <property type="match status" value="1"/>
</dbReference>
<keyword evidence="8" id="KW-0804">Transcription</keyword>
<evidence type="ECO:0000313" key="13">
    <source>
        <dbReference type="EMBL" id="ELR17090.1"/>
    </source>
</evidence>
<evidence type="ECO:0000259" key="11">
    <source>
        <dbReference type="PROSITE" id="PS50234"/>
    </source>
</evidence>
<dbReference type="InterPro" id="IPR002035">
    <property type="entry name" value="VWF_A"/>
</dbReference>
<evidence type="ECO:0000256" key="3">
    <source>
        <dbReference type="ARBA" id="ARBA00022723"/>
    </source>
</evidence>
<evidence type="ECO:0000256" key="5">
    <source>
        <dbReference type="ARBA" id="ARBA00022771"/>
    </source>
</evidence>
<dbReference type="GO" id="GO:0008270">
    <property type="term" value="F:zinc ion binding"/>
    <property type="evidence" value="ECO:0007669"/>
    <property type="project" value="UniProtKB-KW"/>
</dbReference>
<keyword evidence="2" id="KW-0597">Phosphoprotein</keyword>
<dbReference type="GO" id="GO:0003677">
    <property type="term" value="F:DNA binding"/>
    <property type="evidence" value="ECO:0007669"/>
    <property type="project" value="UniProtKB-KW"/>
</dbReference>
<reference evidence="13 14" key="1">
    <citation type="journal article" date="2013" name="Genome Biol.">
        <title>Genome of Acanthamoeba castellanii highlights extensive lateral gene transfer and early evolution of tyrosine kinase signaling.</title>
        <authorList>
            <person name="Clarke M."/>
            <person name="Lohan A.J."/>
            <person name="Liu B."/>
            <person name="Lagkouvardos I."/>
            <person name="Roy S."/>
            <person name="Zafar N."/>
            <person name="Bertelli C."/>
            <person name="Schilde C."/>
            <person name="Kianianmomeni A."/>
            <person name="Burglin T.R."/>
            <person name="Frech C."/>
            <person name="Turcotte B."/>
            <person name="Kopec K.O."/>
            <person name="Synnott J.M."/>
            <person name="Choo C."/>
            <person name="Paponov I."/>
            <person name="Finkler A."/>
            <person name="Soon Heng Tan C."/>
            <person name="Hutchins A.P."/>
            <person name="Weinmeier T."/>
            <person name="Rattei T."/>
            <person name="Chu J.S."/>
            <person name="Gimenez G."/>
            <person name="Irimia M."/>
            <person name="Rigden D.J."/>
            <person name="Fitzpatrick D.A."/>
            <person name="Lorenzo-Morales J."/>
            <person name="Bateman A."/>
            <person name="Chiu C.H."/>
            <person name="Tang P."/>
            <person name="Hegemann P."/>
            <person name="Fromm H."/>
            <person name="Raoult D."/>
            <person name="Greub G."/>
            <person name="Miranda-Saavedra D."/>
            <person name="Chen N."/>
            <person name="Nash P."/>
            <person name="Ginger M.L."/>
            <person name="Horn M."/>
            <person name="Schaap P."/>
            <person name="Caler L."/>
            <person name="Loftus B."/>
        </authorList>
    </citation>
    <scope>NUCLEOTIDE SEQUENCE [LARGE SCALE GENOMIC DNA]</scope>
    <source>
        <strain evidence="13 14">Neff</strain>
    </source>
</reference>
<protein>
    <submittedName>
        <fullName evidence="13">Ubox domain containing protein</fullName>
    </submittedName>
</protein>
<gene>
    <name evidence="13" type="ORF">ACA1_057230</name>
</gene>
<evidence type="ECO:0000256" key="4">
    <source>
        <dbReference type="ARBA" id="ARBA00022737"/>
    </source>
</evidence>
<dbReference type="Proteomes" id="UP000011083">
    <property type="component" value="Unassembled WGS sequence"/>
</dbReference>
<accession>L8GVS9</accession>
<dbReference type="InterPro" id="IPR003613">
    <property type="entry name" value="Ubox_domain"/>
</dbReference>
<dbReference type="GeneID" id="14918166"/>
<dbReference type="EMBL" id="KB007974">
    <property type="protein sequence ID" value="ELR17090.1"/>
    <property type="molecule type" value="Genomic_DNA"/>
</dbReference>
<dbReference type="GO" id="GO:0016567">
    <property type="term" value="P:protein ubiquitination"/>
    <property type="evidence" value="ECO:0007669"/>
    <property type="project" value="InterPro"/>
</dbReference>
<dbReference type="PANTHER" id="PTHR45737">
    <property type="entry name" value="VON WILLEBRAND FACTOR A DOMAIN-CONTAINING PROTEIN 5A"/>
    <property type="match status" value="1"/>
</dbReference>
<evidence type="ECO:0000259" key="12">
    <source>
        <dbReference type="PROSITE" id="PS51698"/>
    </source>
</evidence>
<dbReference type="VEuPathDB" id="AmoebaDB:ACA1_057230"/>
<dbReference type="PROSITE" id="PS51698">
    <property type="entry name" value="U_BOX"/>
    <property type="match status" value="1"/>
</dbReference>
<keyword evidence="3" id="KW-0479">Metal-binding</keyword>
<sequence>MNGGDSTTVTVTNLGGAPSPLPDRDGVVTSTLAEPTSLSSSVQPSPDAECIDDEPRSSPKRRRGCDDEAQPTRESNQVAAEAAKPTGPAAGASTSAAPVDPPQPAGGPTAAPVSTPSSGSTPDYGLFVEDHKVELQRVQIDVLLLDLCVDVRVRQVFAVSKPAKRKLGASDDGTTDNEAGPRLAFAFPIDDVKAGVYHFSARLGPDQVITVKVVEKDHGDDAAKKPTGLRNRALAQQQASLMTAKRDRFEVDLGRHRLPFADHATEPEGRRELQVVQVEVELRYMMEIMLARSSLFRIETAEDKAKVDAQRAEQGNRFKFVFPALFSSPHFCATESSLALHVDVEAASPILSLESLTHPQLAMTLDGGDGGLSASGDLRLARACLDKDFILLVAVEEPHQPRGWKMSLPLPVDTDDHQQPAEDVSAVMLALCPDVSSTASEPTLGTSGDAEVSPQQEIIFIVDQSGSMSGSPMESLKECLNIVIRSLPPATTLFNLVGFGSSYKILFTDEHGRPKGQALNQETFDQVTNYIRSMGADMGGTNILSALVAVLEGRHQPADSSSYLYLLKRDSGAPPMLSAAGNSSTLPPLPPPTCPRQLFILSDGMMDNKREDILDILRKHSTNTTAFTFGIGGTADVECIKAMARAMRGSAEFISHKQGPDEAQHDVDQGTNDMEQEAEEEEELPKEWLCPITGQLMQDPAVTSCGHLFDRTAIHQWLTKESLTTGRFCPMCHNPLSLREVFPCYPIKSAIEEHLSKRKKSSAAAGSSTKNGDRIAAAAALGQPYQAPFQPPPLFEGDTLVVYALMPSTTACDSAQVTARGPRGESIKERVVLRTPTSQVSTLLHRLAVRALIKDYQQDNSVWHYRFARVKDELKRPGAAMSVQHYARAEMTKLALLYSVVSPPSYAPTSPSYSPTSPSWEPRADPQGTADWMDGVSGLPFPITTSGSFLSPPHKPSSPLFAHVAKLQPCVAGLLTHLTQLQPNIASLLTHLTSLLAHITFLFAHLAQLQSNIAVVLAHVAVLLAHIAGLYADGAHEPQPDSERLRRGSGQRAPERDPNLPVSVVDSALGELTLSTAALFNRIVSTQQFQGWWSVRDLVPSCFSEQDVSLLVAVLHEAWRSLLSERTMWASEQGKEKLEDEEDKALPASRDKTKDWPRIAVTVLVLLELESPAFEARFVVWEPLAIRARAWLRAALGLPSSADLLRLIASVRSTAP</sequence>
<dbReference type="SUPFAM" id="SSF53300">
    <property type="entry name" value="vWA-like"/>
    <property type="match status" value="1"/>
</dbReference>
<evidence type="ECO:0000313" key="14">
    <source>
        <dbReference type="Proteomes" id="UP000011083"/>
    </source>
</evidence>
<dbReference type="RefSeq" id="XP_004339103.1">
    <property type="nucleotide sequence ID" value="XM_004339055.1"/>
</dbReference>
<dbReference type="Pfam" id="PF04564">
    <property type="entry name" value="U-box"/>
    <property type="match status" value="1"/>
</dbReference>
<dbReference type="GO" id="GO:0005634">
    <property type="term" value="C:nucleus"/>
    <property type="evidence" value="ECO:0007669"/>
    <property type="project" value="UniProtKB-SubCell"/>
</dbReference>
<feature type="compositionally biased region" description="Polar residues" evidence="10">
    <location>
        <begin position="1"/>
        <end position="13"/>
    </location>
</feature>
<dbReference type="InterPro" id="IPR004181">
    <property type="entry name" value="Znf_MIZ"/>
</dbReference>
<keyword evidence="7" id="KW-0238">DNA-binding</keyword>
<feature type="domain" description="VWFA" evidence="11">
    <location>
        <begin position="457"/>
        <end position="674"/>
    </location>
</feature>
<evidence type="ECO:0000256" key="1">
    <source>
        <dbReference type="ARBA" id="ARBA00004123"/>
    </source>
</evidence>
<feature type="compositionally biased region" description="Basic and acidic residues" evidence="10">
    <location>
        <begin position="655"/>
        <end position="668"/>
    </location>
</feature>
<feature type="compositionally biased region" description="Low complexity" evidence="10">
    <location>
        <begin position="79"/>
        <end position="98"/>
    </location>
</feature>
<feature type="compositionally biased region" description="Basic and acidic residues" evidence="10">
    <location>
        <begin position="1037"/>
        <end position="1046"/>
    </location>
</feature>
<name>L8GVS9_ACACF</name>
<dbReference type="GO" id="GO:0004842">
    <property type="term" value="F:ubiquitin-protein transferase activity"/>
    <property type="evidence" value="ECO:0007669"/>
    <property type="project" value="InterPro"/>
</dbReference>
<dbReference type="Pfam" id="PF13768">
    <property type="entry name" value="VWA_3"/>
    <property type="match status" value="1"/>
</dbReference>
<dbReference type="InterPro" id="IPR036465">
    <property type="entry name" value="vWFA_dom_sf"/>
</dbReference>
<dbReference type="Gene3D" id="3.40.50.410">
    <property type="entry name" value="von Willebrand factor, type A domain"/>
    <property type="match status" value="1"/>
</dbReference>
<keyword evidence="6" id="KW-0862">Zinc</keyword>
<comment type="subcellular location">
    <subcellularLocation>
        <location evidence="1">Nucleus</location>
    </subcellularLocation>
</comment>
<keyword evidence="14" id="KW-1185">Reference proteome</keyword>